<dbReference type="Proteomes" id="UP000007752">
    <property type="component" value="Chromosome 10"/>
</dbReference>
<dbReference type="EMBL" id="CM000147">
    <property type="protein sequence ID" value="EAZ16964.1"/>
    <property type="molecule type" value="Genomic_DNA"/>
</dbReference>
<name>A3C7A1_ORYSJ</name>
<feature type="domain" description="VAN3-binding protein-like auxin canalisation" evidence="1">
    <location>
        <begin position="33"/>
        <end position="84"/>
    </location>
</feature>
<proteinExistence type="predicted"/>
<dbReference type="Pfam" id="PF05703">
    <property type="entry name" value="Auxin_canalis"/>
    <property type="match status" value="2"/>
</dbReference>
<reference evidence="3" key="2">
    <citation type="submission" date="2008-12" db="EMBL/GenBank/DDBJ databases">
        <title>Improved gene annotation of the rice (Oryza sativa) genomes.</title>
        <authorList>
            <person name="Wang J."/>
            <person name="Li R."/>
            <person name="Fan W."/>
            <person name="Huang Q."/>
            <person name="Zhang J."/>
            <person name="Zhou Y."/>
            <person name="Hu Y."/>
            <person name="Zi S."/>
            <person name="Li J."/>
            <person name="Ni P."/>
            <person name="Zheng H."/>
            <person name="Zhang Y."/>
            <person name="Zhao M."/>
            <person name="Hao Q."/>
            <person name="McDermott J."/>
            <person name="Samudrala R."/>
            <person name="Kristiansen K."/>
            <person name="Wong G.K.-S."/>
        </authorList>
    </citation>
    <scope>NUCLEOTIDE SEQUENCE</scope>
</reference>
<feature type="domain" description="VAN3-binding protein-like auxin canalisation" evidence="1">
    <location>
        <begin position="118"/>
        <end position="245"/>
    </location>
</feature>
<gene>
    <name evidence="3" type="ORF">OsJ_32449</name>
</gene>
<accession>A3C7A1</accession>
<dbReference type="InterPro" id="IPR008546">
    <property type="entry name" value="VAN3-bd-like_auxin_canal"/>
</dbReference>
<dbReference type="SUPFAM" id="SSF50729">
    <property type="entry name" value="PH domain-like"/>
    <property type="match status" value="1"/>
</dbReference>
<organism evidence="3">
    <name type="scientific">Oryza sativa subsp. japonica</name>
    <name type="common">Rice</name>
    <dbReference type="NCBI Taxonomy" id="39947"/>
    <lineage>
        <taxon>Eukaryota</taxon>
        <taxon>Viridiplantae</taxon>
        <taxon>Streptophyta</taxon>
        <taxon>Embryophyta</taxon>
        <taxon>Tracheophyta</taxon>
        <taxon>Spermatophyta</taxon>
        <taxon>Magnoliopsida</taxon>
        <taxon>Liliopsida</taxon>
        <taxon>Poales</taxon>
        <taxon>Poaceae</taxon>
        <taxon>BOP clade</taxon>
        <taxon>Oryzoideae</taxon>
        <taxon>Oryzeae</taxon>
        <taxon>Oryzinae</taxon>
        <taxon>Oryza</taxon>
        <taxon>Oryza sativa</taxon>
    </lineage>
</organism>
<evidence type="ECO:0000259" key="2">
    <source>
        <dbReference type="Pfam" id="PF08458"/>
    </source>
</evidence>
<protein>
    <submittedName>
        <fullName evidence="3">Uncharacterized protein</fullName>
    </submittedName>
</protein>
<evidence type="ECO:0000259" key="1">
    <source>
        <dbReference type="Pfam" id="PF05703"/>
    </source>
</evidence>
<reference evidence="3" key="1">
    <citation type="journal article" date="2005" name="PLoS Biol.">
        <title>The genomes of Oryza sativa: a history of duplications.</title>
        <authorList>
            <person name="Yu J."/>
            <person name="Wang J."/>
            <person name="Lin W."/>
            <person name="Li S."/>
            <person name="Li H."/>
            <person name="Zhou J."/>
            <person name="Ni P."/>
            <person name="Dong W."/>
            <person name="Hu S."/>
            <person name="Zeng C."/>
            <person name="Zhang J."/>
            <person name="Zhang Y."/>
            <person name="Li R."/>
            <person name="Xu Z."/>
            <person name="Li S."/>
            <person name="Li X."/>
            <person name="Zheng H."/>
            <person name="Cong L."/>
            <person name="Lin L."/>
            <person name="Yin J."/>
            <person name="Geng J."/>
            <person name="Li G."/>
            <person name="Shi J."/>
            <person name="Liu J."/>
            <person name="Lv H."/>
            <person name="Li J."/>
            <person name="Wang J."/>
            <person name="Deng Y."/>
            <person name="Ran L."/>
            <person name="Shi X."/>
            <person name="Wang X."/>
            <person name="Wu Q."/>
            <person name="Li C."/>
            <person name="Ren X."/>
            <person name="Wang J."/>
            <person name="Wang X."/>
            <person name="Li D."/>
            <person name="Liu D."/>
            <person name="Zhang X."/>
            <person name="Ji Z."/>
            <person name="Zhao W."/>
            <person name="Sun Y."/>
            <person name="Zhang Z."/>
            <person name="Bao J."/>
            <person name="Han Y."/>
            <person name="Dong L."/>
            <person name="Ji J."/>
            <person name="Chen P."/>
            <person name="Wu S."/>
            <person name="Liu J."/>
            <person name="Xiao Y."/>
            <person name="Bu D."/>
            <person name="Tan J."/>
            <person name="Yang L."/>
            <person name="Ye C."/>
            <person name="Zhang J."/>
            <person name="Xu J."/>
            <person name="Zhou Y."/>
            <person name="Yu Y."/>
            <person name="Zhang B."/>
            <person name="Zhuang S."/>
            <person name="Wei H."/>
            <person name="Liu B."/>
            <person name="Lei M."/>
            <person name="Yu H."/>
            <person name="Li Y."/>
            <person name="Xu H."/>
            <person name="Wei S."/>
            <person name="He X."/>
            <person name="Fang L."/>
            <person name="Zhang Z."/>
            <person name="Zhang Y."/>
            <person name="Huang X."/>
            <person name="Su Z."/>
            <person name="Tong W."/>
            <person name="Li J."/>
            <person name="Tong Z."/>
            <person name="Li S."/>
            <person name="Ye J."/>
            <person name="Wang L."/>
            <person name="Fang L."/>
            <person name="Lei T."/>
            <person name="Chen C."/>
            <person name="Chen H."/>
            <person name="Xu Z."/>
            <person name="Li H."/>
            <person name="Huang H."/>
            <person name="Zhang F."/>
            <person name="Xu H."/>
            <person name="Li N."/>
            <person name="Zhao C."/>
            <person name="Li S."/>
            <person name="Dong L."/>
            <person name="Huang Y."/>
            <person name="Li L."/>
            <person name="Xi Y."/>
            <person name="Qi Q."/>
            <person name="Li W."/>
            <person name="Zhang B."/>
            <person name="Hu W."/>
            <person name="Zhang Y."/>
            <person name="Tian X."/>
            <person name="Jiao Y."/>
            <person name="Liang X."/>
            <person name="Jin J."/>
            <person name="Gao L."/>
            <person name="Zheng W."/>
            <person name="Hao B."/>
            <person name="Liu S."/>
            <person name="Wang W."/>
            <person name="Yuan L."/>
            <person name="Cao M."/>
            <person name="McDermott J."/>
            <person name="Samudrala R."/>
            <person name="Wang J."/>
            <person name="Wong G.K."/>
            <person name="Yang H."/>
        </authorList>
    </citation>
    <scope>NUCLEOTIDE SEQUENCE [LARGE SCALE GENOMIC DNA]</scope>
</reference>
<dbReference type="InterPro" id="IPR040269">
    <property type="entry name" value="VAB"/>
</dbReference>
<dbReference type="AlphaFoldDB" id="A3C7A1"/>
<dbReference type="InterPro" id="IPR013666">
    <property type="entry name" value="PH_pln"/>
</dbReference>
<feature type="domain" description="Pleckstrin-like plant" evidence="2">
    <location>
        <begin position="258"/>
        <end position="361"/>
    </location>
</feature>
<dbReference type="PANTHER" id="PTHR31351:SF39">
    <property type="entry name" value="EXPRESSED PROTEIN"/>
    <property type="match status" value="1"/>
</dbReference>
<evidence type="ECO:0000313" key="3">
    <source>
        <dbReference type="EMBL" id="EAZ16964.1"/>
    </source>
</evidence>
<dbReference type="Pfam" id="PF08458">
    <property type="entry name" value="PH_2"/>
    <property type="match status" value="1"/>
</dbReference>
<sequence length="377" mass="40869">MAMERAWKPREIADTFGIEMDEEEAAAAAIPPPQTPLEPMEYLSRSWSVSASEISKILFNGSKKSFAAKRLPEMTIPENSVVAASIVPSHLQHTQEGIQSAATTCQLGGGSTQEASRVKQSSKEKLRAEKAHVHAMVSVARVAAAVAAVTAATTSSDIQTSKMAAAMVSATELLASHCVEIAQHAGARHEQVACAIQSAVGVRSSGDLMTLTAAAATALRGAATMKQRVQREMRSNASVLPYEKGHSWSPDIWCKEGELLKRTRKGDLHKTRVSIYINKRSQVILKLKSKHIGGALSKKNKSVVFGVYNELPTWVEAGKHFTEERCCFGLSTAQGLVEFECENSTSKQRWVDDVKNLLRQVAAEEQVENKLGSVKLS</sequence>
<dbReference type="PANTHER" id="PTHR31351">
    <property type="entry name" value="EXPRESSED PROTEIN"/>
    <property type="match status" value="1"/>
</dbReference>